<keyword evidence="2" id="KW-1185">Reference proteome</keyword>
<protein>
    <submittedName>
        <fullName evidence="1">Uncharacterized protein</fullName>
    </submittedName>
</protein>
<dbReference type="EMBL" id="BSSD01000006">
    <property type="protein sequence ID" value="GLW93360.1"/>
    <property type="molecule type" value="Genomic_DNA"/>
</dbReference>
<sequence>MTGGAGWVPSAPVRSNDATAQALADGTRPLSHTWPTTKSDGWVGMAISRTPDHVTVAVARMTGIGTLCDLHSFYRADDHWHPAAASGGTLVDPTIPIAPGAVDWFYGHQISIGEDEDLLEARVGIASPTITAVEMRHPNGTTELFHPSPTTGVIVVAALVPDFGPLTIHST</sequence>
<dbReference type="AlphaFoldDB" id="A0A9W6QP42"/>
<evidence type="ECO:0000313" key="1">
    <source>
        <dbReference type="EMBL" id="GLW93360.1"/>
    </source>
</evidence>
<evidence type="ECO:0000313" key="2">
    <source>
        <dbReference type="Proteomes" id="UP001165042"/>
    </source>
</evidence>
<organism evidence="1 2">
    <name type="scientific">Actinokineospora globicatena</name>
    <dbReference type="NCBI Taxonomy" id="103729"/>
    <lineage>
        <taxon>Bacteria</taxon>
        <taxon>Bacillati</taxon>
        <taxon>Actinomycetota</taxon>
        <taxon>Actinomycetes</taxon>
        <taxon>Pseudonocardiales</taxon>
        <taxon>Pseudonocardiaceae</taxon>
        <taxon>Actinokineospora</taxon>
    </lineage>
</organism>
<comment type="caution">
    <text evidence="1">The sequence shown here is derived from an EMBL/GenBank/DDBJ whole genome shotgun (WGS) entry which is preliminary data.</text>
</comment>
<dbReference type="Proteomes" id="UP001165042">
    <property type="component" value="Unassembled WGS sequence"/>
</dbReference>
<accession>A0A9W6QP42</accession>
<gene>
    <name evidence="1" type="ORF">Aglo03_41760</name>
</gene>
<name>A0A9W6QP42_9PSEU</name>
<reference evidence="1" key="1">
    <citation type="submission" date="2023-02" db="EMBL/GenBank/DDBJ databases">
        <title>Actinokineospora globicatena NBRC 15670.</title>
        <authorList>
            <person name="Ichikawa N."/>
            <person name="Sato H."/>
            <person name="Tonouchi N."/>
        </authorList>
    </citation>
    <scope>NUCLEOTIDE SEQUENCE</scope>
    <source>
        <strain evidence="1">NBRC 15670</strain>
    </source>
</reference>
<proteinExistence type="predicted"/>